<keyword evidence="1 2" id="KW-0732">Signal</keyword>
<organism evidence="4 5">
    <name type="scientific">Deinococcus cellulosilyticus (strain DSM 18568 / NBRC 106333 / KACC 11606 / 5516J-15)</name>
    <dbReference type="NCBI Taxonomy" id="1223518"/>
    <lineage>
        <taxon>Bacteria</taxon>
        <taxon>Thermotogati</taxon>
        <taxon>Deinococcota</taxon>
        <taxon>Deinococci</taxon>
        <taxon>Deinococcales</taxon>
        <taxon>Deinococcaceae</taxon>
        <taxon>Deinococcus</taxon>
    </lineage>
</organism>
<dbReference type="EMBL" id="BJXB01000007">
    <property type="protein sequence ID" value="GEM46355.1"/>
    <property type="molecule type" value="Genomic_DNA"/>
</dbReference>
<evidence type="ECO:0000256" key="1">
    <source>
        <dbReference type="ARBA" id="ARBA00022729"/>
    </source>
</evidence>
<dbReference type="PANTHER" id="PTHR43405">
    <property type="entry name" value="GLYCOSYL HYDROLASE DIGH"/>
    <property type="match status" value="1"/>
</dbReference>
<gene>
    <name evidence="4" type="ORF">DC3_19900</name>
</gene>
<dbReference type="Pfam" id="PF02638">
    <property type="entry name" value="GHL10"/>
    <property type="match status" value="1"/>
</dbReference>
<sequence length="888" mass="98599">MYSPWIHTKRLNLPPYNGFIVKNHKVRISLIPLGLLLLTAPAFAQDATPGAGIDPSQIVLEIETLDPPVERQRIGFVNEAVMEDFAHNTSNYLALFSRVFGDSVTIPRFAVGAQVNAAGQVTGVVNPSSEGQVPVWEKEPTPLPIPDGGYVVLAFDTSYQKHNFKKFVATRMKPGARVHLLADQQEVTVQRVAGNTVRPILQLKGAQVFSTTDQEVVLGGRIYPYLPDQPMPITFQGQPVEVQGDGSFTVQASLKPGLNELGFTLLRAGQKIERSQLIRQVKPAPQVSQPVFMWMEQYTSMRLRSREDIYQYLVKAKNSGITHIALDVKGYEGFVSYLKNDLTGRPHVSSMVSAARQGANPNLDLLAEFVRGAHLLGLKLYAAINTFGEGSMQESALIQQHPTWEEQVYRPEDGGQILPVRQSKGPGRVVLFVNPVHHQVRDMQLKTIEEILKNYDVDGLILDRTRFDGGFADFSTYTREAFDGHLKPLGKAVSRWPDDVYRWVQQPDGSFARQEGPLYNDWWTFRAGVIGSFVKEVRTVVDRYKAKGRDLQLGQYVGPSYDNLYEVGINWASPEFQYDPRLSLVNGRIYTPEYSQTGYLPALDFVMLGTYQNDPFSVLQDLTIAGIVSKDHKPLLGGVGLENLSDPDLLRELLQLHRTYSSGILLFEYSTANLDTIRAGLADQQYTRQSWISVSTPSGVPLTLDGVNVPRGTGQLVLYTQAYGASTSTTKFGVEVTVDAQGRVVSGKNLQQARDWNFASPQDNDSLIPRGGFVLSALDASGSRSKRQGLAKAFQVGDPVRAVRMQLEGVKHRSTVDARHVVLQGEVERLGPGENMELRINGQQAVLRNGKFVQRVMLADGLNLIQVQVRVDGQVTLEQTLEVTRLKK</sequence>
<evidence type="ECO:0000259" key="3">
    <source>
        <dbReference type="Pfam" id="PF02638"/>
    </source>
</evidence>
<protein>
    <recommendedName>
        <fullName evidence="3">Glycosyl hydrolase-like 10 domain-containing protein</fullName>
    </recommendedName>
</protein>
<dbReference type="InterPro" id="IPR017853">
    <property type="entry name" value="GH"/>
</dbReference>
<reference evidence="4 5" key="1">
    <citation type="submission" date="2019-07" db="EMBL/GenBank/DDBJ databases">
        <title>Whole genome shotgun sequence of Deinococcus cellulosilyticus NBRC 106333.</title>
        <authorList>
            <person name="Hosoyama A."/>
            <person name="Uohara A."/>
            <person name="Ohji S."/>
            <person name="Ichikawa N."/>
        </authorList>
    </citation>
    <scope>NUCLEOTIDE SEQUENCE [LARGE SCALE GENOMIC DNA]</scope>
    <source>
        <strain evidence="4 5">NBRC 106333</strain>
    </source>
</reference>
<dbReference type="InterPro" id="IPR052177">
    <property type="entry name" value="Divisome_Glycosyl_Hydrolase"/>
</dbReference>
<feature type="domain" description="Glycosyl hydrolase-like 10" evidence="3">
    <location>
        <begin position="355"/>
        <end position="537"/>
    </location>
</feature>
<proteinExistence type="predicted"/>
<dbReference type="SUPFAM" id="SSF51445">
    <property type="entry name" value="(Trans)glycosidases"/>
    <property type="match status" value="1"/>
</dbReference>
<feature type="chain" id="PRO_5021944752" description="Glycosyl hydrolase-like 10 domain-containing protein" evidence="2">
    <location>
        <begin position="45"/>
        <end position="888"/>
    </location>
</feature>
<evidence type="ECO:0000256" key="2">
    <source>
        <dbReference type="SAM" id="SignalP"/>
    </source>
</evidence>
<comment type="caution">
    <text evidence="4">The sequence shown here is derived from an EMBL/GenBank/DDBJ whole genome shotgun (WGS) entry which is preliminary data.</text>
</comment>
<dbReference type="AlphaFoldDB" id="A0A511N0E3"/>
<dbReference type="Proteomes" id="UP000321306">
    <property type="component" value="Unassembled WGS sequence"/>
</dbReference>
<evidence type="ECO:0000313" key="5">
    <source>
        <dbReference type="Proteomes" id="UP000321306"/>
    </source>
</evidence>
<dbReference type="Gene3D" id="3.20.20.80">
    <property type="entry name" value="Glycosidases"/>
    <property type="match status" value="1"/>
</dbReference>
<keyword evidence="5" id="KW-1185">Reference proteome</keyword>
<evidence type="ECO:0000313" key="4">
    <source>
        <dbReference type="EMBL" id="GEM46355.1"/>
    </source>
</evidence>
<name>A0A511N0E3_DEIC1</name>
<accession>A0A511N0E3</accession>
<feature type="signal peptide" evidence="2">
    <location>
        <begin position="1"/>
        <end position="44"/>
    </location>
</feature>
<dbReference type="PANTHER" id="PTHR43405:SF1">
    <property type="entry name" value="GLYCOSYL HYDROLASE DIGH"/>
    <property type="match status" value="1"/>
</dbReference>
<dbReference type="InterPro" id="IPR003790">
    <property type="entry name" value="GHL10"/>
</dbReference>